<proteinExistence type="predicted"/>
<dbReference type="PATRIC" id="fig|1365176.7.peg.1651"/>
<keyword evidence="4" id="KW-1185">Reference proteome</keyword>
<dbReference type="KEGG" id="thb:N186_08350"/>
<dbReference type="AlphaFoldDB" id="S5ZFS5"/>
<organism evidence="3 4">
    <name type="scientific">Thermofilum adornatum</name>
    <dbReference type="NCBI Taxonomy" id="1365176"/>
    <lineage>
        <taxon>Archaea</taxon>
        <taxon>Thermoproteota</taxon>
        <taxon>Thermoprotei</taxon>
        <taxon>Thermofilales</taxon>
        <taxon>Thermofilaceae</taxon>
        <taxon>Thermofilum</taxon>
    </lineage>
</organism>
<dbReference type="EMBL" id="CP006646">
    <property type="protein sequence ID" value="AGT36008.1"/>
    <property type="molecule type" value="Genomic_DNA"/>
</dbReference>
<dbReference type="eggNOG" id="arCOG12440">
    <property type="taxonomic scope" value="Archaea"/>
</dbReference>
<evidence type="ECO:0000256" key="1">
    <source>
        <dbReference type="SAM" id="MobiDB-lite"/>
    </source>
</evidence>
<feature type="compositionally biased region" description="Low complexity" evidence="1">
    <location>
        <begin position="275"/>
        <end position="288"/>
    </location>
</feature>
<name>S5ZFS5_9CREN</name>
<feature type="transmembrane region" description="Helical" evidence="2">
    <location>
        <begin position="12"/>
        <end position="32"/>
    </location>
</feature>
<accession>S5ZFS5</accession>
<dbReference type="GeneID" id="16574314"/>
<keyword evidence="2" id="KW-0812">Transmembrane</keyword>
<dbReference type="Proteomes" id="UP000015543">
    <property type="component" value="Chromosome"/>
</dbReference>
<keyword evidence="2" id="KW-1133">Transmembrane helix</keyword>
<evidence type="ECO:0000313" key="3">
    <source>
        <dbReference type="EMBL" id="AGT36008.1"/>
    </source>
</evidence>
<gene>
    <name evidence="3" type="ORF">N186_08350</name>
</gene>
<dbReference type="HOGENOM" id="CLU_917094_0_0_2"/>
<keyword evidence="2" id="KW-0472">Membrane</keyword>
<sequence>MVRKEKLPLDISVVFSLLAMVLASLYIIYSYWPIVPSRPNINVLEEYVKAVMYLNKSALAIESELAGYPIQALDFTPEEAVTNRNKLEMYVDNLSHAYGSMDTFIVQVARSYLYVAEASSNSSLALVSLNNTGKELKEALALLARCRIDEALERYSEIELRILNATYQIENANNALSKVNKATVAENHVSIIDSSQERLWKSLNSLRNATLLMETARKYGSLLKILCSGNSPGTDNLLSNLLNDASKVKATGPLAPDIMNARNAIIGLVARNPAGQERQISSGQSSSGDQGGGAGYVPPSSDD</sequence>
<dbReference type="RefSeq" id="WP_020963315.1">
    <property type="nucleotide sequence ID" value="NC_022093.1"/>
</dbReference>
<feature type="region of interest" description="Disordered" evidence="1">
    <location>
        <begin position="275"/>
        <end position="303"/>
    </location>
</feature>
<evidence type="ECO:0000256" key="2">
    <source>
        <dbReference type="SAM" id="Phobius"/>
    </source>
</evidence>
<protein>
    <submittedName>
        <fullName evidence="3">Uncharacterized protein</fullName>
    </submittedName>
</protein>
<evidence type="ECO:0000313" key="4">
    <source>
        <dbReference type="Proteomes" id="UP000015543"/>
    </source>
</evidence>
<reference evidence="3 4" key="1">
    <citation type="journal article" date="2013" name="Genome Announc.">
        <title>Complete Genomic Sequence of 'Thermofilum adornatus' Strain 1910bT, a Hyperthermophilic Anaerobic Organotrophic Crenarchaeon.</title>
        <authorList>
            <person name="Dominova I.N."/>
            <person name="Kublanov I.V."/>
            <person name="Podosokorskaya O.A."/>
            <person name="Derbikova K.S."/>
            <person name="Patrushev M.V."/>
            <person name="Toshchakov S.V."/>
        </authorList>
    </citation>
    <scope>NUCLEOTIDE SEQUENCE [LARGE SCALE GENOMIC DNA]</scope>
    <source>
        <strain evidence="4">1910b</strain>
    </source>
</reference>